<reference evidence="2" key="1">
    <citation type="journal article" date="2019" name="Int. J. Syst. Evol. Microbiol.">
        <title>The Global Catalogue of Microorganisms (GCM) 10K type strain sequencing project: providing services to taxonomists for standard genome sequencing and annotation.</title>
        <authorList>
            <consortium name="The Broad Institute Genomics Platform"/>
            <consortium name="The Broad Institute Genome Sequencing Center for Infectious Disease"/>
            <person name="Wu L."/>
            <person name="Ma J."/>
        </authorList>
    </citation>
    <scope>NUCLEOTIDE SEQUENCE [LARGE SCALE GENOMIC DNA]</scope>
    <source>
        <strain evidence="2">CECT 8482</strain>
    </source>
</reference>
<name>A0ABT8D4H2_9RHOB</name>
<protein>
    <recommendedName>
        <fullName evidence="3">Peptidoglycan binding-like domain-containing protein</fullName>
    </recommendedName>
</protein>
<dbReference type="EMBL" id="JAUFRC010000001">
    <property type="protein sequence ID" value="MDN3711688.1"/>
    <property type="molecule type" value="Genomic_DNA"/>
</dbReference>
<gene>
    <name evidence="1" type="ORF">QWZ10_07300</name>
</gene>
<accession>A0ABT8D4H2</accession>
<dbReference type="Proteomes" id="UP001243846">
    <property type="component" value="Unassembled WGS sequence"/>
</dbReference>
<evidence type="ECO:0008006" key="3">
    <source>
        <dbReference type="Google" id="ProtNLM"/>
    </source>
</evidence>
<comment type="caution">
    <text evidence="1">The sequence shown here is derived from an EMBL/GenBank/DDBJ whole genome shotgun (WGS) entry which is preliminary data.</text>
</comment>
<evidence type="ECO:0000313" key="1">
    <source>
        <dbReference type="EMBL" id="MDN3711688.1"/>
    </source>
</evidence>
<evidence type="ECO:0000313" key="2">
    <source>
        <dbReference type="Proteomes" id="UP001243846"/>
    </source>
</evidence>
<organism evidence="1 2">
    <name type="scientific">Paracoccus cavernae</name>
    <dbReference type="NCBI Taxonomy" id="1571207"/>
    <lineage>
        <taxon>Bacteria</taxon>
        <taxon>Pseudomonadati</taxon>
        <taxon>Pseudomonadota</taxon>
        <taxon>Alphaproteobacteria</taxon>
        <taxon>Rhodobacterales</taxon>
        <taxon>Paracoccaceae</taxon>
        <taxon>Paracoccus</taxon>
    </lineage>
</organism>
<keyword evidence="2" id="KW-1185">Reference proteome</keyword>
<proteinExistence type="predicted"/>
<sequence>MLQFALFETGFWLIAGKRARGRTITAFGPSAAVGATNAAGGRFGTLDGAFGRSTQWALREFQCHAKLPQAAVEDLHSTGELHLQRIIRRPPEVLSGHALYPEAGLASGGLNAATARALQSWLERAYRCPVHVYASPAARSLDPAAVVQEGIWRYDDYDSNAPRMFAVDLSATYPLPASINTTVQMDGQTIPKPITIGGYTGYNQGGVTYGGQLTGGSHIWNLETTEVTPQTIYGSGGYTGTGLSAAQLSTFKVVRAASHFECLGHFDSLNAYDRVTLSFGLCHWTLAVLGHSGSGTIPVEEAREMGALFAYIASVEPQVFRETIGRFGMSAASAWPLAAGGGAYFSAIHMESESGPVMLCGANYRADPTRKEGIEDNHYGHLWPLYYRMQMANRTSNRFQIACGKFARQRIANILAARVGTGRVSDYLTSEKAVAMAYRAHIYTTSTLNRLTTALGAIGRANPTHNQAREELAMTAIERAASGPAVGHVQSIRGWSDLPQRNGIALGVTYRLNLDDPSISGTVGSFRFDPP</sequence>